<name>A0A418W5G6_9PROT</name>
<sequence length="60" mass="6105">MSGGILPTQSYAVRQTGWRPHRTSAASLNTVPASPGLAAPGLAAPGLTVVRAVCAPHRND</sequence>
<keyword evidence="2" id="KW-1185">Reference proteome</keyword>
<accession>A0A418W5G6</accession>
<dbReference type="Proteomes" id="UP000283458">
    <property type="component" value="Unassembled WGS sequence"/>
</dbReference>
<dbReference type="EMBL" id="QYUL01000001">
    <property type="protein sequence ID" value="RJF85293.1"/>
    <property type="molecule type" value="Genomic_DNA"/>
</dbReference>
<reference evidence="1 2" key="1">
    <citation type="submission" date="2018-09" db="EMBL/GenBank/DDBJ databases">
        <authorList>
            <person name="Zhu H."/>
        </authorList>
    </citation>
    <scope>NUCLEOTIDE SEQUENCE [LARGE SCALE GENOMIC DNA]</scope>
    <source>
        <strain evidence="1 2">K2W22B-5</strain>
    </source>
</reference>
<protein>
    <submittedName>
        <fullName evidence="1">Uncharacterized protein</fullName>
    </submittedName>
</protein>
<evidence type="ECO:0000313" key="1">
    <source>
        <dbReference type="EMBL" id="RJF85293.1"/>
    </source>
</evidence>
<organism evidence="1 2">
    <name type="scientific">Azospirillum cavernae</name>
    <dbReference type="NCBI Taxonomy" id="2320860"/>
    <lineage>
        <taxon>Bacteria</taxon>
        <taxon>Pseudomonadati</taxon>
        <taxon>Pseudomonadota</taxon>
        <taxon>Alphaproteobacteria</taxon>
        <taxon>Rhodospirillales</taxon>
        <taxon>Azospirillaceae</taxon>
        <taxon>Azospirillum</taxon>
    </lineage>
</organism>
<gene>
    <name evidence="1" type="ORF">D3877_10585</name>
</gene>
<proteinExistence type="predicted"/>
<comment type="caution">
    <text evidence="1">The sequence shown here is derived from an EMBL/GenBank/DDBJ whole genome shotgun (WGS) entry which is preliminary data.</text>
</comment>
<evidence type="ECO:0000313" key="2">
    <source>
        <dbReference type="Proteomes" id="UP000283458"/>
    </source>
</evidence>
<dbReference type="AlphaFoldDB" id="A0A418W5G6"/>